<dbReference type="EMBL" id="UYRU01087872">
    <property type="protein sequence ID" value="VDN35870.1"/>
    <property type="molecule type" value="Genomic_DNA"/>
</dbReference>
<feature type="compositionally biased region" description="Polar residues" evidence="1">
    <location>
        <begin position="100"/>
        <end position="119"/>
    </location>
</feature>
<protein>
    <submittedName>
        <fullName evidence="2">Uncharacterized protein</fullName>
    </submittedName>
</protein>
<organism evidence="2 3">
    <name type="scientific">Dibothriocephalus latus</name>
    <name type="common">Fish tapeworm</name>
    <name type="synonym">Diphyllobothrium latum</name>
    <dbReference type="NCBI Taxonomy" id="60516"/>
    <lineage>
        <taxon>Eukaryota</taxon>
        <taxon>Metazoa</taxon>
        <taxon>Spiralia</taxon>
        <taxon>Lophotrochozoa</taxon>
        <taxon>Platyhelminthes</taxon>
        <taxon>Cestoda</taxon>
        <taxon>Eucestoda</taxon>
        <taxon>Diphyllobothriidea</taxon>
        <taxon>Diphyllobothriidae</taxon>
        <taxon>Dibothriocephalus</taxon>
    </lineage>
</organism>
<name>A0A3P7N7P9_DIBLA</name>
<reference evidence="2 3" key="1">
    <citation type="submission" date="2018-11" db="EMBL/GenBank/DDBJ databases">
        <authorList>
            <consortium name="Pathogen Informatics"/>
        </authorList>
    </citation>
    <scope>NUCLEOTIDE SEQUENCE [LARGE SCALE GENOMIC DNA]</scope>
</reference>
<feature type="compositionally biased region" description="Low complexity" evidence="1">
    <location>
        <begin position="41"/>
        <end position="56"/>
    </location>
</feature>
<proteinExistence type="predicted"/>
<gene>
    <name evidence="2" type="ORF">DILT_LOCUS16887</name>
</gene>
<dbReference type="AlphaFoldDB" id="A0A3P7N7P9"/>
<sequence>MLEVREENGFPLQQSTPFTPSSRPDAPVAVFETLSAQQLLSGDLSGSSSVPTVSDSNTLKGNCKLPESLNSPADFFPQSEAPRSVNILTPSSNKSSESSPTQPNSFASRPSSLGSNSNGIAKGFSNNKRRRLTYFKTVREYVATLRPVDCVIMVEKCRPFNSKTEHMEYFKNNCLQPILDCLNGGPPLDADFGRDRSWSEESYLGGRRCTRRVIFGREDGADGRDDSRHRL</sequence>
<dbReference type="OrthoDB" id="6288278at2759"/>
<keyword evidence="3" id="KW-1185">Reference proteome</keyword>
<evidence type="ECO:0000256" key="1">
    <source>
        <dbReference type="SAM" id="MobiDB-lite"/>
    </source>
</evidence>
<evidence type="ECO:0000313" key="3">
    <source>
        <dbReference type="Proteomes" id="UP000281553"/>
    </source>
</evidence>
<feature type="compositionally biased region" description="Polar residues" evidence="1">
    <location>
        <begin position="11"/>
        <end position="22"/>
    </location>
</feature>
<feature type="region of interest" description="Disordered" evidence="1">
    <location>
        <begin position="1"/>
        <end position="26"/>
    </location>
</feature>
<evidence type="ECO:0000313" key="2">
    <source>
        <dbReference type="EMBL" id="VDN35870.1"/>
    </source>
</evidence>
<accession>A0A3P7N7P9</accession>
<feature type="region of interest" description="Disordered" evidence="1">
    <location>
        <begin position="41"/>
        <end position="124"/>
    </location>
</feature>
<dbReference type="Proteomes" id="UP000281553">
    <property type="component" value="Unassembled WGS sequence"/>
</dbReference>